<organism evidence="3 4">
    <name type="scientific">Patella caerulea</name>
    <name type="common">Rayed Mediterranean limpet</name>
    <dbReference type="NCBI Taxonomy" id="87958"/>
    <lineage>
        <taxon>Eukaryota</taxon>
        <taxon>Metazoa</taxon>
        <taxon>Spiralia</taxon>
        <taxon>Lophotrochozoa</taxon>
        <taxon>Mollusca</taxon>
        <taxon>Gastropoda</taxon>
        <taxon>Patellogastropoda</taxon>
        <taxon>Patelloidea</taxon>
        <taxon>Patellidae</taxon>
        <taxon>Patella</taxon>
    </lineage>
</organism>
<name>A0AAN8PVG8_PATCE</name>
<feature type="compositionally biased region" description="Basic and acidic residues" evidence="1">
    <location>
        <begin position="44"/>
        <end position="56"/>
    </location>
</feature>
<protein>
    <submittedName>
        <fullName evidence="3">Uncharacterized protein</fullName>
    </submittedName>
</protein>
<evidence type="ECO:0000256" key="2">
    <source>
        <dbReference type="SAM" id="SignalP"/>
    </source>
</evidence>
<dbReference type="AlphaFoldDB" id="A0AAN8PVG8"/>
<dbReference type="EMBL" id="JAZGQO010000007">
    <property type="protein sequence ID" value="KAK6183554.1"/>
    <property type="molecule type" value="Genomic_DNA"/>
</dbReference>
<comment type="caution">
    <text evidence="3">The sequence shown here is derived from an EMBL/GenBank/DDBJ whole genome shotgun (WGS) entry which is preliminary data.</text>
</comment>
<accession>A0AAN8PVG8</accession>
<feature type="region of interest" description="Disordered" evidence="1">
    <location>
        <begin position="359"/>
        <end position="452"/>
    </location>
</feature>
<keyword evidence="2" id="KW-0732">Signal</keyword>
<feature type="region of interest" description="Disordered" evidence="1">
    <location>
        <begin position="114"/>
        <end position="162"/>
    </location>
</feature>
<feature type="chain" id="PRO_5042888722" evidence="2">
    <location>
        <begin position="18"/>
        <end position="452"/>
    </location>
</feature>
<feature type="region of interest" description="Disordered" evidence="1">
    <location>
        <begin position="234"/>
        <end position="262"/>
    </location>
</feature>
<evidence type="ECO:0000313" key="4">
    <source>
        <dbReference type="Proteomes" id="UP001347796"/>
    </source>
</evidence>
<gene>
    <name evidence="3" type="ORF">SNE40_011012</name>
</gene>
<evidence type="ECO:0000313" key="3">
    <source>
        <dbReference type="EMBL" id="KAK6183554.1"/>
    </source>
</evidence>
<reference evidence="3 4" key="1">
    <citation type="submission" date="2024-01" db="EMBL/GenBank/DDBJ databases">
        <title>The genome of the rayed Mediterranean limpet Patella caerulea (Linnaeus, 1758).</title>
        <authorList>
            <person name="Anh-Thu Weber A."/>
            <person name="Halstead-Nussloch G."/>
        </authorList>
    </citation>
    <scope>NUCLEOTIDE SEQUENCE [LARGE SCALE GENOMIC DNA]</scope>
    <source>
        <strain evidence="3">AATW-2023a</strain>
        <tissue evidence="3">Whole specimen</tissue>
    </source>
</reference>
<feature type="region of interest" description="Disordered" evidence="1">
    <location>
        <begin position="22"/>
        <end position="56"/>
    </location>
</feature>
<dbReference type="Proteomes" id="UP001347796">
    <property type="component" value="Unassembled WGS sequence"/>
</dbReference>
<feature type="compositionally biased region" description="Basic and acidic residues" evidence="1">
    <location>
        <begin position="407"/>
        <end position="424"/>
    </location>
</feature>
<feature type="compositionally biased region" description="Polar residues" evidence="1">
    <location>
        <begin position="22"/>
        <end position="31"/>
    </location>
</feature>
<feature type="compositionally biased region" description="Acidic residues" evidence="1">
    <location>
        <begin position="380"/>
        <end position="406"/>
    </location>
</feature>
<evidence type="ECO:0000256" key="1">
    <source>
        <dbReference type="SAM" id="MobiDB-lite"/>
    </source>
</evidence>
<keyword evidence="4" id="KW-1185">Reference proteome</keyword>
<sequence length="452" mass="51643">MFIKISIFFCVLYTVVAAPTNPVQDVNTPQKSEIEDQMPIQPKELTEPETSNHGEDVAHDVDQEETPEIDVQSVLKQFFRRLKNHPEIVQELIENEENRLMAREDLKDMKLMAEADDSTTPVIKQGHQTEKESDKKAETESSSETEYDPRSSDVTGTVPDSMFSNINNVIPAFTYDRNQENGQSGKEEVQRIAEVQEKYSEANPFLNTLPLFHSLPNPNNENSNHDDVQESHNNIVEGVGSGPVGSHDDLPNPSNHDDQSVTKTKYDIKEIKHVPIEEELVSEVPPSELAEKKELRDEAHDVLKQTAEQALKTEAYQKSLLQKTLLQRAGSKRDPGSKEHPYNYMYYYYDYDQDMKPVEFGSHESNDDVNEWSKSSELNESNEDSESSEENEDHSSPEEEDVDGEDDTSKEADDKHNKLSHEMDSQEEELQQLVEQVKQDKHPHPQAKTHHM</sequence>
<feature type="compositionally biased region" description="Basic and acidic residues" evidence="1">
    <location>
        <begin position="127"/>
        <end position="139"/>
    </location>
</feature>
<feature type="signal peptide" evidence="2">
    <location>
        <begin position="1"/>
        <end position="17"/>
    </location>
</feature>
<proteinExistence type="predicted"/>
<feature type="compositionally biased region" description="Basic and acidic residues" evidence="1">
    <location>
        <begin position="246"/>
        <end position="262"/>
    </location>
</feature>